<comment type="caution">
    <text evidence="17">The sequence shown here is derived from an EMBL/GenBank/DDBJ whole genome shotgun (WGS) entry which is preliminary data.</text>
</comment>
<comment type="caution">
    <text evidence="9">Lacks conserved residue(s) required for the propagation of feature annotation.</text>
</comment>
<protein>
    <recommendedName>
        <fullName evidence="12">Metalloendopeptidase</fullName>
        <ecNumber evidence="12">3.4.24.-</ecNumber>
    </recommendedName>
</protein>
<dbReference type="GO" id="GO:0008270">
    <property type="term" value="F:zinc ion binding"/>
    <property type="evidence" value="ECO:0007669"/>
    <property type="project" value="UniProtKB-UniRule"/>
</dbReference>
<evidence type="ECO:0000256" key="9">
    <source>
        <dbReference type="PROSITE-ProRule" id="PRU00121"/>
    </source>
</evidence>
<evidence type="ECO:0000256" key="4">
    <source>
        <dbReference type="ARBA" id="ARBA00022729"/>
    </source>
</evidence>
<evidence type="ECO:0000256" key="7">
    <source>
        <dbReference type="ARBA" id="ARBA00023049"/>
    </source>
</evidence>
<dbReference type="InterPro" id="IPR031569">
    <property type="entry name" value="ApeC"/>
</dbReference>
<evidence type="ECO:0000256" key="10">
    <source>
        <dbReference type="PROSITE-ProRule" id="PRU00302"/>
    </source>
</evidence>
<keyword evidence="10" id="KW-0768">Sushi</keyword>
<dbReference type="CDD" id="cd00041">
    <property type="entry name" value="CUB"/>
    <property type="match status" value="1"/>
</dbReference>
<dbReference type="InterPro" id="IPR000859">
    <property type="entry name" value="CUB_dom"/>
</dbReference>
<dbReference type="Pfam" id="PF01400">
    <property type="entry name" value="Astacin"/>
    <property type="match status" value="1"/>
</dbReference>
<dbReference type="GO" id="GO:0004222">
    <property type="term" value="F:metalloendopeptidase activity"/>
    <property type="evidence" value="ECO:0007669"/>
    <property type="project" value="UniProtKB-UniRule"/>
</dbReference>
<comment type="cofactor">
    <cofactor evidence="11 12">
        <name>Zn(2+)</name>
        <dbReference type="ChEBI" id="CHEBI:29105"/>
    </cofactor>
    <text evidence="11 12">Binds 1 zinc ion per subunit.</text>
</comment>
<keyword evidence="8 9" id="KW-1015">Disulfide bond</keyword>
<evidence type="ECO:0000256" key="5">
    <source>
        <dbReference type="ARBA" id="ARBA00022801"/>
    </source>
</evidence>
<organism evidence="17 18">
    <name type="scientific">Pinctada imbricata</name>
    <name type="common">Atlantic pearl-oyster</name>
    <name type="synonym">Pinctada martensii</name>
    <dbReference type="NCBI Taxonomy" id="66713"/>
    <lineage>
        <taxon>Eukaryota</taxon>
        <taxon>Metazoa</taxon>
        <taxon>Spiralia</taxon>
        <taxon>Lophotrochozoa</taxon>
        <taxon>Mollusca</taxon>
        <taxon>Bivalvia</taxon>
        <taxon>Autobranchia</taxon>
        <taxon>Pteriomorphia</taxon>
        <taxon>Pterioida</taxon>
        <taxon>Pterioidea</taxon>
        <taxon>Pteriidae</taxon>
        <taxon>Pinctada</taxon>
    </lineage>
</organism>
<feature type="domain" description="Peptidase M12A" evidence="16">
    <location>
        <begin position="207"/>
        <end position="413"/>
    </location>
</feature>
<evidence type="ECO:0000259" key="15">
    <source>
        <dbReference type="PROSITE" id="PS50923"/>
    </source>
</evidence>
<dbReference type="InterPro" id="IPR035914">
    <property type="entry name" value="Sperma_CUB_dom_sf"/>
</dbReference>
<gene>
    <name evidence="17" type="ORF">FSP39_003507</name>
</gene>
<dbReference type="PROSITE" id="PS01180">
    <property type="entry name" value="CUB"/>
    <property type="match status" value="1"/>
</dbReference>
<dbReference type="EC" id="3.4.24.-" evidence="12"/>
<evidence type="ECO:0000313" key="18">
    <source>
        <dbReference type="Proteomes" id="UP001186944"/>
    </source>
</evidence>
<dbReference type="PROSITE" id="PS50070">
    <property type="entry name" value="KRINGLE_2"/>
    <property type="match status" value="1"/>
</dbReference>
<dbReference type="PRINTS" id="PR00018">
    <property type="entry name" value="KRINGLE"/>
</dbReference>
<keyword evidence="3 11" id="KW-0479">Metal-binding</keyword>
<proteinExistence type="predicted"/>
<dbReference type="PROSITE" id="PS00021">
    <property type="entry name" value="KRINGLE_1"/>
    <property type="match status" value="1"/>
</dbReference>
<dbReference type="InterPro" id="IPR024079">
    <property type="entry name" value="MetalloPept_cat_dom_sf"/>
</dbReference>
<feature type="binding site" evidence="11">
    <location>
        <position position="320"/>
    </location>
    <ligand>
        <name>Zn(2+)</name>
        <dbReference type="ChEBI" id="CHEBI:29105"/>
        <note>catalytic</note>
    </ligand>
</feature>
<evidence type="ECO:0000256" key="2">
    <source>
        <dbReference type="ARBA" id="ARBA00022670"/>
    </source>
</evidence>
<dbReference type="Gene3D" id="2.40.20.10">
    <property type="entry name" value="Plasminogen Kringle 4"/>
    <property type="match status" value="1"/>
</dbReference>
<dbReference type="SMART" id="SM00034">
    <property type="entry name" value="CLECT"/>
    <property type="match status" value="1"/>
</dbReference>
<evidence type="ECO:0000256" key="3">
    <source>
        <dbReference type="ARBA" id="ARBA00022723"/>
    </source>
</evidence>
<keyword evidence="18" id="KW-1185">Reference proteome</keyword>
<accession>A0AA88YB53</accession>
<evidence type="ECO:0000259" key="13">
    <source>
        <dbReference type="PROSITE" id="PS01180"/>
    </source>
</evidence>
<dbReference type="PANTHER" id="PTHR19324:SF33">
    <property type="entry name" value="MUCIN-5AC"/>
    <property type="match status" value="1"/>
</dbReference>
<dbReference type="InterPro" id="IPR035976">
    <property type="entry name" value="Sushi/SCR/CCP_sf"/>
</dbReference>
<feature type="active site" evidence="11">
    <location>
        <position position="311"/>
    </location>
</feature>
<dbReference type="Gene3D" id="3.40.390.10">
    <property type="entry name" value="Collagenase (Catalytic Domain)"/>
    <property type="match status" value="1"/>
</dbReference>
<dbReference type="SUPFAM" id="SSF57535">
    <property type="entry name" value="Complement control module/SCR domain"/>
    <property type="match status" value="1"/>
</dbReference>
<evidence type="ECO:0000259" key="14">
    <source>
        <dbReference type="PROSITE" id="PS50070"/>
    </source>
</evidence>
<dbReference type="InterPro" id="IPR013806">
    <property type="entry name" value="Kringle-like"/>
</dbReference>
<dbReference type="InterPro" id="IPR016187">
    <property type="entry name" value="CTDL_fold"/>
</dbReference>
<name>A0AA88YB53_PINIB</name>
<dbReference type="SUPFAM" id="SSF57440">
    <property type="entry name" value="Kringle-like"/>
    <property type="match status" value="1"/>
</dbReference>
<evidence type="ECO:0000256" key="11">
    <source>
        <dbReference type="PROSITE-ProRule" id="PRU01211"/>
    </source>
</evidence>
<dbReference type="SUPFAM" id="SSF55486">
    <property type="entry name" value="Metalloproteases ('zincins'), catalytic domain"/>
    <property type="match status" value="1"/>
</dbReference>
<feature type="disulfide bond" evidence="9">
    <location>
        <begin position="1040"/>
        <end position="1063"/>
    </location>
</feature>
<evidence type="ECO:0000256" key="8">
    <source>
        <dbReference type="ARBA" id="ARBA00023157"/>
    </source>
</evidence>
<evidence type="ECO:0000259" key="16">
    <source>
        <dbReference type="PROSITE" id="PS51864"/>
    </source>
</evidence>
<dbReference type="PROSITE" id="PS50923">
    <property type="entry name" value="SUSHI"/>
    <property type="match status" value="1"/>
</dbReference>
<dbReference type="PRINTS" id="PR00480">
    <property type="entry name" value="ASTACIN"/>
</dbReference>
<dbReference type="InterPro" id="IPR018056">
    <property type="entry name" value="Kringle_CS"/>
</dbReference>
<feature type="binding site" evidence="11">
    <location>
        <position position="314"/>
    </location>
    <ligand>
        <name>Zn(2+)</name>
        <dbReference type="ChEBI" id="CHEBI:29105"/>
        <note>catalytic</note>
    </ligand>
</feature>
<keyword evidence="1 9" id="KW-0420">Kringle</keyword>
<dbReference type="Pfam" id="PF00051">
    <property type="entry name" value="Kringle"/>
    <property type="match status" value="1"/>
</dbReference>
<feature type="binding site" evidence="11">
    <location>
        <position position="310"/>
    </location>
    <ligand>
        <name>Zn(2+)</name>
        <dbReference type="ChEBI" id="CHEBI:29105"/>
        <note>catalytic</note>
    </ligand>
</feature>
<feature type="domain" description="Kringle" evidence="14">
    <location>
        <begin position="990"/>
        <end position="1071"/>
    </location>
</feature>
<dbReference type="GO" id="GO:0006508">
    <property type="term" value="P:proteolysis"/>
    <property type="evidence" value="ECO:0007669"/>
    <property type="project" value="UniProtKB-KW"/>
</dbReference>
<evidence type="ECO:0000256" key="6">
    <source>
        <dbReference type="ARBA" id="ARBA00022833"/>
    </source>
</evidence>
<dbReference type="SUPFAM" id="SSF49854">
    <property type="entry name" value="Spermadhesin, CUB domain"/>
    <property type="match status" value="1"/>
</dbReference>
<dbReference type="InterPro" id="IPR006026">
    <property type="entry name" value="Peptidase_Metallo"/>
</dbReference>
<feature type="domain" description="CUB" evidence="13">
    <location>
        <begin position="880"/>
        <end position="1002"/>
    </location>
</feature>
<evidence type="ECO:0000313" key="17">
    <source>
        <dbReference type="EMBL" id="KAK3101428.1"/>
    </source>
</evidence>
<feature type="domain" description="Sushi" evidence="15">
    <location>
        <begin position="1117"/>
        <end position="1179"/>
    </location>
</feature>
<dbReference type="Gene3D" id="2.60.120.290">
    <property type="entry name" value="Spermadhesin, CUB domain"/>
    <property type="match status" value="1"/>
</dbReference>
<keyword evidence="4" id="KW-0732">Signal</keyword>
<dbReference type="Pfam" id="PF00431">
    <property type="entry name" value="CUB"/>
    <property type="match status" value="1"/>
</dbReference>
<dbReference type="CDD" id="cd00108">
    <property type="entry name" value="KR"/>
    <property type="match status" value="1"/>
</dbReference>
<keyword evidence="5 11" id="KW-0378">Hydrolase</keyword>
<dbReference type="SUPFAM" id="SSF56436">
    <property type="entry name" value="C-type lectin-like"/>
    <property type="match status" value="1"/>
</dbReference>
<dbReference type="Pfam" id="PF16977">
    <property type="entry name" value="ApeC"/>
    <property type="match status" value="3"/>
</dbReference>
<reference evidence="17" key="1">
    <citation type="submission" date="2019-08" db="EMBL/GenBank/DDBJ databases">
        <title>The improved chromosome-level genome for the pearl oyster Pinctada fucata martensii using PacBio sequencing and Hi-C.</title>
        <authorList>
            <person name="Zheng Z."/>
        </authorList>
    </citation>
    <scope>NUCLEOTIDE SEQUENCE</scope>
    <source>
        <strain evidence="17">ZZ-2019</strain>
        <tissue evidence="17">Adductor muscle</tissue>
    </source>
</reference>
<dbReference type="InterPro" id="IPR000001">
    <property type="entry name" value="Kringle"/>
</dbReference>
<dbReference type="InterPro" id="IPR001506">
    <property type="entry name" value="Peptidase_M12A"/>
</dbReference>
<keyword evidence="7 11" id="KW-0482">Metalloprotease</keyword>
<dbReference type="Gene3D" id="2.10.70.10">
    <property type="entry name" value="Complement Module, domain 1"/>
    <property type="match status" value="1"/>
</dbReference>
<feature type="disulfide bond" evidence="9">
    <location>
        <begin position="1012"/>
        <end position="1051"/>
    </location>
</feature>
<dbReference type="Gene3D" id="3.10.100.10">
    <property type="entry name" value="Mannose-Binding Protein A, subunit A"/>
    <property type="match status" value="1"/>
</dbReference>
<dbReference type="InterPro" id="IPR000436">
    <property type="entry name" value="Sushi_SCR_CCP_dom"/>
</dbReference>
<dbReference type="Proteomes" id="UP001186944">
    <property type="component" value="Unassembled WGS sequence"/>
</dbReference>
<keyword evidence="6 11" id="KW-0862">Zinc</keyword>
<evidence type="ECO:0000256" key="12">
    <source>
        <dbReference type="RuleBase" id="RU361183"/>
    </source>
</evidence>
<dbReference type="InterPro" id="IPR001304">
    <property type="entry name" value="C-type_lectin-like"/>
</dbReference>
<dbReference type="SMART" id="SM00042">
    <property type="entry name" value="CUB"/>
    <property type="match status" value="1"/>
</dbReference>
<dbReference type="PROSITE" id="PS51864">
    <property type="entry name" value="ASTACIN"/>
    <property type="match status" value="1"/>
</dbReference>
<dbReference type="PANTHER" id="PTHR19324">
    <property type="entry name" value="PERFORIN-LIKE PROTEIN 1"/>
    <property type="match status" value="1"/>
</dbReference>
<dbReference type="SMART" id="SM00130">
    <property type="entry name" value="KR"/>
    <property type="match status" value="1"/>
</dbReference>
<sequence length="1338" mass="151687">MNMRKMLVGHLCRNWKENVFNVNLECGYKSTDVKGTIQINIKEVPNRYSDSKSRRQSKIVRIPIETVANPGMNNIPKYIDAVLSINNVEDHLNQIYPQELEIKETTQMNRSVSYINTNVEESDVGQGEIMGGSVKENGAFLLEEAAECANYAYQRGCAVQHHRKTDDVPLPPPQYDCQRNVVRIERNPSGNRKRIRRNRRRQKRLTAIIADDDITWDLGYIPFNFTSSMIFTNDYPNNVMGRIRAMNHYHYWTCLRFLQWTPTLHEELGLNHNNYLDHKLTETSGCSSVLGNRGEAGQTIYTCWDNAAVHEYGHALGQAHEHRNTLGNEHITVNYDNIATVFQPQFIARDIHAVVDYDGYDLTSQMHYNVYDGAQNGRKVFTVHDPDDEFLITRGDPYDYYLMMEVSTSHDCQDLVCENFTLICEHDGYISYIRDRCTCRCPDGLDPVTGCTTKYDGDRTLVDVNWPWGSFTLLATNIHDGCPKGFYHGSLVHPTTYFDDAKTSVTSNGNVEYGEEYDVNMNVSFGFCTKRFTAYDGVSPSWPKGSYCIYKSSEVCPEDFVYGNICYVESLQAKDLKGDIPDGNFSSSYIIYEFCCRKDPDVDISTSLSLPNDTPFILFQSQDGCHPVEGMEHTQQWFKIKTPGMILGMVPWRQSGAMYYCYYEPNSYDTSADVSLWPSESFTFLSAEQGCPEGFLSGQFTEYSPKFTLSDPFTISSLLEPGGTALHHSFCTKGTSSSVPSGTKWMPGQYCVLAANGYCPEGFERGSVEFEDSGPSDSVIGVIPDVNMTATTTTLNFCCREDGFARNPIILPTSEPFTMFPIRAWGGRQCQKVLDMTVSDQFYTIQTDSVVKTGVYPQMSKSWKTHHVHVCVYYPTKYDCGGVIDMDDMNSEVIVESPNNGTHYLTDKTCYWHIMSPPESRILINFDSFDLVENEDGTCNDCLEIRNKKPGYFGECLCGTHLKHTIVSELNWAALTFYSSISKSRADSEKCFIGKGETYRGTVNYTKRNYKCLNWTEVTHCEHSPYRPDDLDDDLRSNYCRNPGDGTRPWCYIQADGCKRDYCDVCGIERCYDEFFDCADRLAEDSSFCENDPEAFRGCRQTCNLCANIEEEPAIDKECGPPIVPYDADPIDPIESSYSYGDMVTFECKNDNRTIQTRTCLSDGSWSLSNDMGGFVCGRCPYGWTPFGLNCYKWFNLQEDRPTAKQICASESASLASVRSDEHVQVLRRLTPGAQRFWIGLEDGSWDEDGSTVYYTNYDWGRKSFERGSVEFEDSGPSDSVIGVIPDVNMTATTTTLNFCCREDGFARNPIILPTSEPFTMFPIRAWGGRQCQKVLGK</sequence>
<dbReference type="InterPro" id="IPR016186">
    <property type="entry name" value="C-type_lectin-like/link_sf"/>
</dbReference>
<dbReference type="InterPro" id="IPR038178">
    <property type="entry name" value="Kringle_sf"/>
</dbReference>
<evidence type="ECO:0000256" key="1">
    <source>
        <dbReference type="ARBA" id="ARBA00022572"/>
    </source>
</evidence>
<dbReference type="SMART" id="SM00235">
    <property type="entry name" value="ZnMc"/>
    <property type="match status" value="1"/>
</dbReference>
<dbReference type="CDD" id="cd00033">
    <property type="entry name" value="CCP"/>
    <property type="match status" value="1"/>
</dbReference>
<keyword evidence="2 11" id="KW-0645">Protease</keyword>
<dbReference type="EMBL" id="VSWD01000005">
    <property type="protein sequence ID" value="KAK3101428.1"/>
    <property type="molecule type" value="Genomic_DNA"/>
</dbReference>